<comment type="similarity">
    <text evidence="1">Belongs to the DtxR/MntR family.</text>
</comment>
<evidence type="ECO:0000313" key="6">
    <source>
        <dbReference type="EMBL" id="NEZ47257.1"/>
    </source>
</evidence>
<dbReference type="RefSeq" id="WP_050607290.1">
    <property type="nucleotide sequence ID" value="NZ_CABKUB010000006.1"/>
</dbReference>
<dbReference type="PROSITE" id="PS50944">
    <property type="entry name" value="HTH_DTXR"/>
    <property type="match status" value="1"/>
</dbReference>
<dbReference type="GO" id="GO:0046983">
    <property type="term" value="F:protein dimerization activity"/>
    <property type="evidence" value="ECO:0007669"/>
    <property type="project" value="InterPro"/>
</dbReference>
<feature type="domain" description="HTH dtxR-type" evidence="5">
    <location>
        <begin position="4"/>
        <end position="65"/>
    </location>
</feature>
<evidence type="ECO:0000256" key="1">
    <source>
        <dbReference type="ARBA" id="ARBA00007871"/>
    </source>
</evidence>
<evidence type="ECO:0000256" key="3">
    <source>
        <dbReference type="ARBA" id="ARBA00023125"/>
    </source>
</evidence>
<dbReference type="Gene3D" id="1.10.60.10">
    <property type="entry name" value="Iron dependent repressor, metal binding and dimerisation domain"/>
    <property type="match status" value="1"/>
</dbReference>
<dbReference type="GO" id="GO:0003677">
    <property type="term" value="F:DNA binding"/>
    <property type="evidence" value="ECO:0007669"/>
    <property type="project" value="UniProtKB-KW"/>
</dbReference>
<dbReference type="SUPFAM" id="SSF46785">
    <property type="entry name" value="Winged helix' DNA-binding domain"/>
    <property type="match status" value="1"/>
</dbReference>
<keyword evidence="7" id="KW-1185">Reference proteome</keyword>
<keyword evidence="3" id="KW-0238">DNA-binding</keyword>
<dbReference type="Pfam" id="PF02742">
    <property type="entry name" value="Fe_dep_repr_C"/>
    <property type="match status" value="1"/>
</dbReference>
<dbReference type="SUPFAM" id="SSF47979">
    <property type="entry name" value="Iron-dependent repressor protein, dimerization domain"/>
    <property type="match status" value="1"/>
</dbReference>
<protein>
    <submittedName>
        <fullName evidence="6">Metal-dependent transcriptional regulator</fullName>
    </submittedName>
</protein>
<dbReference type="InterPro" id="IPR001367">
    <property type="entry name" value="Fe_dep_repressor"/>
</dbReference>
<evidence type="ECO:0000259" key="5">
    <source>
        <dbReference type="PROSITE" id="PS50944"/>
    </source>
</evidence>
<dbReference type="Pfam" id="PF01325">
    <property type="entry name" value="Fe_dep_repress"/>
    <property type="match status" value="1"/>
</dbReference>
<organism evidence="6 7">
    <name type="scientific">Clostridium niameyense</name>
    <dbReference type="NCBI Taxonomy" id="1622073"/>
    <lineage>
        <taxon>Bacteria</taxon>
        <taxon>Bacillati</taxon>
        <taxon>Bacillota</taxon>
        <taxon>Clostridia</taxon>
        <taxon>Eubacteriales</taxon>
        <taxon>Clostridiaceae</taxon>
        <taxon>Clostridium</taxon>
    </lineage>
</organism>
<proteinExistence type="inferred from homology"/>
<accession>A0A6M0RBT6</accession>
<dbReference type="InterPro" id="IPR022689">
    <property type="entry name" value="Iron_dep_repressor"/>
</dbReference>
<dbReference type="InterPro" id="IPR050536">
    <property type="entry name" value="DtxR_MntR_Metal-Reg"/>
</dbReference>
<dbReference type="GO" id="GO:0003700">
    <property type="term" value="F:DNA-binding transcription factor activity"/>
    <property type="evidence" value="ECO:0007669"/>
    <property type="project" value="InterPro"/>
</dbReference>
<dbReference type="SMART" id="SM00529">
    <property type="entry name" value="HTH_DTXR"/>
    <property type="match status" value="1"/>
</dbReference>
<gene>
    <name evidence="6" type="ORF">FDF74_08575</name>
</gene>
<sequence>MHNIVDSSENYLEAIYRIKLNQQCVRSIDVANFLDLSKASVSRAMKKLKDSKLIDINNDAFIELTEEGKKIATSIYEKHMFLRQFFIKIGVDEAVADKDACKVEHVISEESFEKMKKYFNP</sequence>
<dbReference type="PANTHER" id="PTHR33238:SF7">
    <property type="entry name" value="IRON-DEPENDENT TRANSCRIPTIONAL REGULATOR"/>
    <property type="match status" value="1"/>
</dbReference>
<keyword evidence="2" id="KW-0805">Transcription regulation</keyword>
<name>A0A6M0RBT6_9CLOT</name>
<dbReference type="InterPro" id="IPR036388">
    <property type="entry name" value="WH-like_DNA-bd_sf"/>
</dbReference>
<dbReference type="GO" id="GO:0046914">
    <property type="term" value="F:transition metal ion binding"/>
    <property type="evidence" value="ECO:0007669"/>
    <property type="project" value="InterPro"/>
</dbReference>
<dbReference type="Proteomes" id="UP000473885">
    <property type="component" value="Unassembled WGS sequence"/>
</dbReference>
<dbReference type="PANTHER" id="PTHR33238">
    <property type="entry name" value="IRON (METAL) DEPENDENT REPRESSOR, DTXR FAMILY"/>
    <property type="match status" value="1"/>
</dbReference>
<keyword evidence="4" id="KW-0804">Transcription</keyword>
<dbReference type="InterPro" id="IPR036421">
    <property type="entry name" value="Fe_dep_repressor_sf"/>
</dbReference>
<dbReference type="OrthoDB" id="9794394at2"/>
<dbReference type="AlphaFoldDB" id="A0A6M0RBT6"/>
<comment type="caution">
    <text evidence="6">The sequence shown here is derived from an EMBL/GenBank/DDBJ whole genome shotgun (WGS) entry which is preliminary data.</text>
</comment>
<dbReference type="InterPro" id="IPR036390">
    <property type="entry name" value="WH_DNA-bd_sf"/>
</dbReference>
<evidence type="ECO:0000256" key="2">
    <source>
        <dbReference type="ARBA" id="ARBA00023015"/>
    </source>
</evidence>
<evidence type="ECO:0000256" key="4">
    <source>
        <dbReference type="ARBA" id="ARBA00023163"/>
    </source>
</evidence>
<dbReference type="InterPro" id="IPR022687">
    <property type="entry name" value="HTH_DTXR"/>
</dbReference>
<dbReference type="Gene3D" id="1.10.10.10">
    <property type="entry name" value="Winged helix-like DNA-binding domain superfamily/Winged helix DNA-binding domain"/>
    <property type="match status" value="1"/>
</dbReference>
<dbReference type="EMBL" id="SXDP01000006">
    <property type="protein sequence ID" value="NEZ47257.1"/>
    <property type="molecule type" value="Genomic_DNA"/>
</dbReference>
<evidence type="ECO:0000313" key="7">
    <source>
        <dbReference type="Proteomes" id="UP000473885"/>
    </source>
</evidence>
<reference evidence="6 7" key="1">
    <citation type="submission" date="2019-04" db="EMBL/GenBank/DDBJ databases">
        <title>Genome sequencing of Clostridium botulinum Groups I-IV and Clostridium butyricum.</title>
        <authorList>
            <person name="Brunt J."/>
            <person name="Van Vliet A.H.M."/>
            <person name="Stringer S.C."/>
            <person name="Carter A.T."/>
            <person name="Peck M.W."/>
        </authorList>
    </citation>
    <scope>NUCLEOTIDE SEQUENCE [LARGE SCALE GENOMIC DNA]</scope>
    <source>
        <strain evidence="6 7">IFR 18/094</strain>
    </source>
</reference>